<evidence type="ECO:0000256" key="10">
    <source>
        <dbReference type="ARBA" id="ARBA00023112"/>
    </source>
</evidence>
<comment type="caution">
    <text evidence="14">The sequence shown here is derived from an EMBL/GenBank/DDBJ whole genome shotgun (WGS) entry which is preliminary data.</text>
</comment>
<comment type="similarity">
    <text evidence="13">Belongs to the NiCoT transporter (TC 2.A.52) family.</text>
</comment>
<evidence type="ECO:0000256" key="2">
    <source>
        <dbReference type="ARBA" id="ARBA00004651"/>
    </source>
</evidence>
<evidence type="ECO:0000256" key="8">
    <source>
        <dbReference type="ARBA" id="ARBA00022989"/>
    </source>
</evidence>
<dbReference type="PANTHER" id="PTHR40659">
    <property type="entry name" value="NICKEL/COBALT EFFLUX SYSTEM RCNA"/>
    <property type="match status" value="1"/>
</dbReference>
<dbReference type="Proteomes" id="UP000234857">
    <property type="component" value="Unassembled WGS sequence"/>
</dbReference>
<keyword evidence="7 13" id="KW-0812">Transmembrane</keyword>
<keyword evidence="12" id="KW-0170">Cobalt</keyword>
<keyword evidence="10" id="KW-0921">Nickel transport</keyword>
<evidence type="ECO:0000256" key="4">
    <source>
        <dbReference type="ARBA" id="ARBA00022448"/>
    </source>
</evidence>
<keyword evidence="3" id="KW-0171">Cobalt transport</keyword>
<evidence type="ECO:0000256" key="5">
    <source>
        <dbReference type="ARBA" id="ARBA00022475"/>
    </source>
</evidence>
<dbReference type="PANTHER" id="PTHR40659:SF1">
    <property type="entry name" value="NICKEL_COBALT EFFLUX SYSTEM RCNA"/>
    <property type="match status" value="1"/>
</dbReference>
<evidence type="ECO:0000256" key="12">
    <source>
        <dbReference type="ARBA" id="ARBA00023285"/>
    </source>
</evidence>
<evidence type="ECO:0000256" key="6">
    <source>
        <dbReference type="ARBA" id="ARBA00022596"/>
    </source>
</evidence>
<keyword evidence="5" id="KW-1003">Cell membrane</keyword>
<dbReference type="InterPro" id="IPR051224">
    <property type="entry name" value="NiCoT_RcnA"/>
</dbReference>
<gene>
    <name evidence="14" type="ORF">C0601_11880</name>
</gene>
<keyword evidence="8 13" id="KW-1133">Transmembrane helix</keyword>
<evidence type="ECO:0000256" key="9">
    <source>
        <dbReference type="ARBA" id="ARBA00023065"/>
    </source>
</evidence>
<feature type="transmembrane region" description="Helical" evidence="13">
    <location>
        <begin position="196"/>
        <end position="214"/>
    </location>
</feature>
<feature type="transmembrane region" description="Helical" evidence="13">
    <location>
        <begin position="269"/>
        <end position="287"/>
    </location>
</feature>
<dbReference type="EMBL" id="PKTG01000127">
    <property type="protein sequence ID" value="PLX15881.1"/>
    <property type="molecule type" value="Genomic_DNA"/>
</dbReference>
<evidence type="ECO:0000313" key="15">
    <source>
        <dbReference type="Proteomes" id="UP000234857"/>
    </source>
</evidence>
<feature type="transmembrane region" description="Helical" evidence="13">
    <location>
        <begin position="77"/>
        <end position="97"/>
    </location>
</feature>
<evidence type="ECO:0000256" key="7">
    <source>
        <dbReference type="ARBA" id="ARBA00022692"/>
    </source>
</evidence>
<keyword evidence="9" id="KW-0406">Ion transport</keyword>
<accession>A0A2N5ZB22</accession>
<dbReference type="GO" id="GO:0010045">
    <property type="term" value="P:response to nickel cation"/>
    <property type="evidence" value="ECO:0007669"/>
    <property type="project" value="TreeGrafter"/>
</dbReference>
<dbReference type="GO" id="GO:0032025">
    <property type="term" value="P:response to cobalt ion"/>
    <property type="evidence" value="ECO:0007669"/>
    <property type="project" value="TreeGrafter"/>
</dbReference>
<dbReference type="GO" id="GO:0015099">
    <property type="term" value="F:nickel cation transmembrane transporter activity"/>
    <property type="evidence" value="ECO:0007669"/>
    <property type="project" value="UniProtKB-UniRule"/>
</dbReference>
<dbReference type="Pfam" id="PF03824">
    <property type="entry name" value="NicO"/>
    <property type="match status" value="1"/>
</dbReference>
<sequence>MSLKRLFFFSLIFIILYSTVFSNPYGNSSTDTKDNNSVFKIPFMQKISQWNITFQKDYRQKITSMLRRLRKEKDNKLILSILLVAFIYGILHSLGPGHGKFILSSLVLTGKHKFLKSLSAGYFMGMLHSLSAMVVILTLYFTLKSQIFSHFSDTEKYMRVITSGLIIVIGVWNLLLNEKTHNNNKNVNKDIGFYNIIFTAGIVPCPATSLVLLFSINLKIIYVGILCALIMGLGMGTGISLSTTLTYFARDSFFKIFKKVNGSRSIENMVHRAGFIFIILSGIFLLYNSI</sequence>
<evidence type="ECO:0000313" key="14">
    <source>
        <dbReference type="EMBL" id="PLX15881.1"/>
    </source>
</evidence>
<feature type="transmembrane region" description="Helical" evidence="13">
    <location>
        <begin position="157"/>
        <end position="176"/>
    </location>
</feature>
<evidence type="ECO:0000256" key="13">
    <source>
        <dbReference type="RuleBase" id="RU362101"/>
    </source>
</evidence>
<evidence type="ECO:0000256" key="1">
    <source>
        <dbReference type="ARBA" id="ARBA00002510"/>
    </source>
</evidence>
<dbReference type="GO" id="GO:0046583">
    <property type="term" value="F:monoatomic cation efflux transmembrane transporter activity"/>
    <property type="evidence" value="ECO:0007669"/>
    <property type="project" value="TreeGrafter"/>
</dbReference>
<feature type="transmembrane region" description="Helical" evidence="13">
    <location>
        <begin position="220"/>
        <end position="248"/>
    </location>
</feature>
<comment type="subcellular location">
    <subcellularLocation>
        <location evidence="2 13">Cell membrane</location>
        <topology evidence="2 13">Multi-pass membrane protein</topology>
    </subcellularLocation>
</comment>
<dbReference type="AlphaFoldDB" id="A0A2N5ZB22"/>
<comment type="function">
    <text evidence="1">Efflux system for nickel and cobalt.</text>
</comment>
<dbReference type="InterPro" id="IPR011541">
    <property type="entry name" value="Ni/Co_transpt_high_affinity"/>
</dbReference>
<proteinExistence type="inferred from homology"/>
<keyword evidence="6" id="KW-0533">Nickel</keyword>
<keyword evidence="11 13" id="KW-0472">Membrane</keyword>
<dbReference type="GO" id="GO:0005886">
    <property type="term" value="C:plasma membrane"/>
    <property type="evidence" value="ECO:0007669"/>
    <property type="project" value="UniProtKB-SubCell"/>
</dbReference>
<evidence type="ECO:0000256" key="3">
    <source>
        <dbReference type="ARBA" id="ARBA00022426"/>
    </source>
</evidence>
<protein>
    <recommendedName>
        <fullName evidence="13">Nickel/cobalt efflux system</fullName>
    </recommendedName>
</protein>
<keyword evidence="4 13" id="KW-0813">Transport</keyword>
<reference evidence="14 15" key="1">
    <citation type="submission" date="2017-11" db="EMBL/GenBank/DDBJ databases">
        <title>Genome-resolved metagenomics identifies genetic mobility, metabolic interactions, and unexpected diversity in perchlorate-reducing communities.</title>
        <authorList>
            <person name="Barnum T.P."/>
            <person name="Figueroa I.A."/>
            <person name="Carlstrom C.I."/>
            <person name="Lucas L.N."/>
            <person name="Engelbrektson A.L."/>
            <person name="Coates J.D."/>
        </authorList>
    </citation>
    <scope>NUCLEOTIDE SEQUENCE [LARGE SCALE GENOMIC DNA]</scope>
    <source>
        <strain evidence="14">BM706</strain>
    </source>
</reference>
<dbReference type="GO" id="GO:0006824">
    <property type="term" value="P:cobalt ion transport"/>
    <property type="evidence" value="ECO:0007669"/>
    <property type="project" value="UniProtKB-KW"/>
</dbReference>
<organism evidence="14 15">
    <name type="scientific">Muiribacterium halophilum</name>
    <dbReference type="NCBI Taxonomy" id="2053465"/>
    <lineage>
        <taxon>Bacteria</taxon>
        <taxon>Candidatus Muiribacteriota</taxon>
        <taxon>Candidatus Muiribacteriia</taxon>
        <taxon>Candidatus Muiribacteriales</taxon>
        <taxon>Candidatus Muiribacteriaceae</taxon>
        <taxon>Candidatus Muiribacterium</taxon>
    </lineage>
</organism>
<name>A0A2N5ZB22_MUIH1</name>
<evidence type="ECO:0000256" key="11">
    <source>
        <dbReference type="ARBA" id="ARBA00023136"/>
    </source>
</evidence>
<feature type="transmembrane region" description="Helical" evidence="13">
    <location>
        <begin position="118"/>
        <end position="142"/>
    </location>
</feature>